<dbReference type="Gene3D" id="3.40.50.1440">
    <property type="entry name" value="Tubulin/FtsZ, GTPase domain"/>
    <property type="match status" value="1"/>
</dbReference>
<keyword evidence="7" id="KW-1185">Reference proteome</keyword>
<accession>E2AQP9</accession>
<evidence type="ECO:0000313" key="6">
    <source>
        <dbReference type="EMBL" id="EFN64238.1"/>
    </source>
</evidence>
<protein>
    <submittedName>
        <fullName evidence="6">Protein misato</fullName>
    </submittedName>
</protein>
<dbReference type="PANTHER" id="PTHR13391:SF0">
    <property type="entry name" value="PROTEIN MISATO HOMOLOG 1"/>
    <property type="match status" value="1"/>
</dbReference>
<comment type="similarity">
    <text evidence="2">Belongs to the misato family.</text>
</comment>
<dbReference type="InterPro" id="IPR019605">
    <property type="entry name" value="Misato_II_tubulin-like"/>
</dbReference>
<dbReference type="EMBL" id="GL441804">
    <property type="protein sequence ID" value="EFN64238.1"/>
    <property type="molecule type" value="Genomic_DNA"/>
</dbReference>
<gene>
    <name evidence="6" type="ORF">EAG_15166</name>
</gene>
<dbReference type="InParanoid" id="E2AQP9"/>
<dbReference type="FunCoup" id="E2AQP9">
    <property type="interactions" value="1051"/>
</dbReference>
<dbReference type="GO" id="GO:0005739">
    <property type="term" value="C:mitochondrion"/>
    <property type="evidence" value="ECO:0007669"/>
    <property type="project" value="UniProtKB-SubCell"/>
</dbReference>
<feature type="domain" description="DML1/Misato tubulin" evidence="5">
    <location>
        <begin position="131"/>
        <end position="314"/>
    </location>
</feature>
<dbReference type="InterPro" id="IPR049942">
    <property type="entry name" value="DML1/Misato"/>
</dbReference>
<evidence type="ECO:0000313" key="7">
    <source>
        <dbReference type="Proteomes" id="UP000000311"/>
    </source>
</evidence>
<dbReference type="KEGG" id="cfo:105255004"/>
<dbReference type="STRING" id="104421.E2AQP9"/>
<dbReference type="SUPFAM" id="SSF52490">
    <property type="entry name" value="Tubulin nucleotide-binding domain-like"/>
    <property type="match status" value="1"/>
</dbReference>
<dbReference type="OrthoDB" id="271881at2759"/>
<dbReference type="CDD" id="cd06060">
    <property type="entry name" value="misato"/>
    <property type="match status" value="1"/>
</dbReference>
<evidence type="ECO:0000259" key="4">
    <source>
        <dbReference type="Pfam" id="PF10644"/>
    </source>
</evidence>
<dbReference type="GO" id="GO:0007005">
    <property type="term" value="P:mitochondrion organization"/>
    <property type="evidence" value="ECO:0007669"/>
    <property type="project" value="InterPro"/>
</dbReference>
<dbReference type="AlphaFoldDB" id="E2AQP9"/>
<dbReference type="Pfam" id="PF14881">
    <property type="entry name" value="Tubulin_3"/>
    <property type="match status" value="1"/>
</dbReference>
<comment type="subcellular location">
    <subcellularLocation>
        <location evidence="1">Mitochondrion</location>
    </subcellularLocation>
</comment>
<dbReference type="InterPro" id="IPR029209">
    <property type="entry name" value="DML1/Misato_tubulin"/>
</dbReference>
<dbReference type="PANTHER" id="PTHR13391">
    <property type="entry name" value="MITOCHONDRIAL DISTRIBUTION REGULATOR MISATO"/>
    <property type="match status" value="1"/>
</dbReference>
<keyword evidence="3" id="KW-0496">Mitochondrion</keyword>
<feature type="domain" description="Misato Segment II tubulin-like" evidence="4">
    <location>
        <begin position="4"/>
        <end position="117"/>
    </location>
</feature>
<dbReference type="OMA" id="RMAAYGC"/>
<proteinExistence type="inferred from homology"/>
<sequence>MTTREILTIQLGHYSNYIGTHWWNLQESNFTYDPKHPSEINHDVLYREGENTQKQVTFTPRLLLVDLKGALGYLSEQGSLYNTADDPDNHLLWDDTKLEITSAELSPRTPFIESLNKSNETVETGSFNFENDVKSWVDYTLPLFHPRTVTVIKKYLHNCTQQSFNIFTYGRDLWTTEQFSDDFSDRIRLYVEECDLMQGFQVLMDSTDGFAGLGASCIQHLRDEFGKSILTFPCLDFNNAEPSASDLIKIVNTALCWQHIGEYSSLYSPLSCGQVGWPFGADSRKFQNITYSPELKYHSSAILATALDTLTLRYRTKRYPNASLSDLCADLNKLGRKATATSLNLPFPMKVKMDLIDILDEFEGPLWTSLTPSCDISMDNNMQSIVLRGISEDRIKRPIHEANKQISKPAYKCSSVHEMMTFYLACTCHASATYLSNIEAPLKLSLPYPKIFNNNVTENGNIAEWPIGADVNSVAVMAGMHSGNSIAAMYESLLKQTKRIKSIKKFHAFTDSGLEEDEFTECVHSLADCKEAYEDNYI</sequence>
<dbReference type="Proteomes" id="UP000000311">
    <property type="component" value="Unassembled WGS sequence"/>
</dbReference>
<name>E2AQP9_CAMFO</name>
<organism evidence="7">
    <name type="scientific">Camponotus floridanus</name>
    <name type="common">Florida carpenter ant</name>
    <dbReference type="NCBI Taxonomy" id="104421"/>
    <lineage>
        <taxon>Eukaryota</taxon>
        <taxon>Metazoa</taxon>
        <taxon>Ecdysozoa</taxon>
        <taxon>Arthropoda</taxon>
        <taxon>Hexapoda</taxon>
        <taxon>Insecta</taxon>
        <taxon>Pterygota</taxon>
        <taxon>Neoptera</taxon>
        <taxon>Endopterygota</taxon>
        <taxon>Hymenoptera</taxon>
        <taxon>Apocrita</taxon>
        <taxon>Aculeata</taxon>
        <taxon>Formicoidea</taxon>
        <taxon>Formicidae</taxon>
        <taxon>Formicinae</taxon>
        <taxon>Camponotus</taxon>
    </lineage>
</organism>
<evidence type="ECO:0000256" key="3">
    <source>
        <dbReference type="ARBA" id="ARBA00023128"/>
    </source>
</evidence>
<dbReference type="InterPro" id="IPR036525">
    <property type="entry name" value="Tubulin/FtsZ_GTPase_sf"/>
</dbReference>
<evidence type="ECO:0000259" key="5">
    <source>
        <dbReference type="Pfam" id="PF14881"/>
    </source>
</evidence>
<evidence type="ECO:0000256" key="1">
    <source>
        <dbReference type="ARBA" id="ARBA00004173"/>
    </source>
</evidence>
<evidence type="ECO:0000256" key="2">
    <source>
        <dbReference type="ARBA" id="ARBA00008507"/>
    </source>
</evidence>
<dbReference type="Pfam" id="PF10644">
    <property type="entry name" value="Misat_Tub_SegII"/>
    <property type="match status" value="1"/>
</dbReference>
<reference evidence="6 7" key="1">
    <citation type="journal article" date="2010" name="Science">
        <title>Genomic comparison of the ants Camponotus floridanus and Harpegnathos saltator.</title>
        <authorList>
            <person name="Bonasio R."/>
            <person name="Zhang G."/>
            <person name="Ye C."/>
            <person name="Mutti N.S."/>
            <person name="Fang X."/>
            <person name="Qin N."/>
            <person name="Donahue G."/>
            <person name="Yang P."/>
            <person name="Li Q."/>
            <person name="Li C."/>
            <person name="Zhang P."/>
            <person name="Huang Z."/>
            <person name="Berger S.L."/>
            <person name="Reinberg D."/>
            <person name="Wang J."/>
            <person name="Liebig J."/>
        </authorList>
    </citation>
    <scope>NUCLEOTIDE SEQUENCE [LARGE SCALE GENOMIC DNA]</scope>
    <source>
        <strain evidence="7">C129</strain>
    </source>
</reference>